<protein>
    <submittedName>
        <fullName evidence="1">Uncharacterized protein</fullName>
    </submittedName>
</protein>
<keyword evidence="2" id="KW-1185">Reference proteome</keyword>
<evidence type="ECO:0000313" key="1">
    <source>
        <dbReference type="EMBL" id="KAF2748874.1"/>
    </source>
</evidence>
<accession>A0A6A6VGP4</accession>
<evidence type="ECO:0000313" key="2">
    <source>
        <dbReference type="Proteomes" id="UP000799440"/>
    </source>
</evidence>
<dbReference type="AlphaFoldDB" id="A0A6A6VGP4"/>
<reference evidence="1" key="1">
    <citation type="journal article" date="2020" name="Stud. Mycol.">
        <title>101 Dothideomycetes genomes: a test case for predicting lifestyles and emergence of pathogens.</title>
        <authorList>
            <person name="Haridas S."/>
            <person name="Albert R."/>
            <person name="Binder M."/>
            <person name="Bloem J."/>
            <person name="Labutti K."/>
            <person name="Salamov A."/>
            <person name="Andreopoulos B."/>
            <person name="Baker S."/>
            <person name="Barry K."/>
            <person name="Bills G."/>
            <person name="Bluhm B."/>
            <person name="Cannon C."/>
            <person name="Castanera R."/>
            <person name="Culley D."/>
            <person name="Daum C."/>
            <person name="Ezra D."/>
            <person name="Gonzalez J."/>
            <person name="Henrissat B."/>
            <person name="Kuo A."/>
            <person name="Liang C."/>
            <person name="Lipzen A."/>
            <person name="Lutzoni F."/>
            <person name="Magnuson J."/>
            <person name="Mondo S."/>
            <person name="Nolan M."/>
            <person name="Ohm R."/>
            <person name="Pangilinan J."/>
            <person name="Park H.-J."/>
            <person name="Ramirez L."/>
            <person name="Alfaro M."/>
            <person name="Sun H."/>
            <person name="Tritt A."/>
            <person name="Yoshinaga Y."/>
            <person name="Zwiers L.-H."/>
            <person name="Turgeon B."/>
            <person name="Goodwin S."/>
            <person name="Spatafora J."/>
            <person name="Crous P."/>
            <person name="Grigoriev I."/>
        </authorList>
    </citation>
    <scope>NUCLEOTIDE SEQUENCE</scope>
    <source>
        <strain evidence="1">CBS 119925</strain>
    </source>
</reference>
<proteinExistence type="predicted"/>
<gene>
    <name evidence="1" type="ORF">M011DRAFT_457564</name>
</gene>
<organism evidence="1 2">
    <name type="scientific">Sporormia fimetaria CBS 119925</name>
    <dbReference type="NCBI Taxonomy" id="1340428"/>
    <lineage>
        <taxon>Eukaryota</taxon>
        <taxon>Fungi</taxon>
        <taxon>Dikarya</taxon>
        <taxon>Ascomycota</taxon>
        <taxon>Pezizomycotina</taxon>
        <taxon>Dothideomycetes</taxon>
        <taxon>Pleosporomycetidae</taxon>
        <taxon>Pleosporales</taxon>
        <taxon>Sporormiaceae</taxon>
        <taxon>Sporormia</taxon>
    </lineage>
</organism>
<name>A0A6A6VGP4_9PLEO</name>
<dbReference type="EMBL" id="MU006568">
    <property type="protein sequence ID" value="KAF2748874.1"/>
    <property type="molecule type" value="Genomic_DNA"/>
</dbReference>
<sequence length="196" mass="22401">MSCMLSQQLEFAMLGKANVSSDHTWRWIHASEKAISLPFCLHARTQERLAPTTPVLCLVFPLPRRPYITAFHVPSLAIPADSGIPITRGSRTPQMLWRFKVANQSRAIEKSFFPMNSVLVAQDEPWRERWSDRVARTGRRSCRARAWPWIELLAYTDRSGARTTVDGDLDWGDRRIRAWADFVWDAGCGRRDGMGA</sequence>
<dbReference type="Proteomes" id="UP000799440">
    <property type="component" value="Unassembled WGS sequence"/>
</dbReference>